<dbReference type="HOGENOM" id="CLU_069765_0_0_6"/>
<dbReference type="InterPro" id="IPR004821">
    <property type="entry name" value="Cyt_trans-like"/>
</dbReference>
<dbReference type="EC" id="2.7.7.18" evidence="11"/>
<keyword evidence="5 11" id="KW-0808">Transferase</keyword>
<evidence type="ECO:0000256" key="4">
    <source>
        <dbReference type="ARBA" id="ARBA00022642"/>
    </source>
</evidence>
<evidence type="ECO:0000313" key="13">
    <source>
        <dbReference type="EMBL" id="BAP58497.1"/>
    </source>
</evidence>
<dbReference type="EMBL" id="AP014521">
    <property type="protein sequence ID" value="BAP58497.1"/>
    <property type="molecule type" value="Genomic_DNA"/>
</dbReference>
<dbReference type="NCBIfam" id="TIGR00125">
    <property type="entry name" value="cyt_tran_rel"/>
    <property type="match status" value="1"/>
</dbReference>
<feature type="domain" description="Cytidyltransferase-like" evidence="12">
    <location>
        <begin position="7"/>
        <end position="186"/>
    </location>
</feature>
<organism evidence="13 14">
    <name type="scientific">Candidatus Tachikawaea gelatinosa</name>
    <dbReference type="NCBI Taxonomy" id="1410383"/>
    <lineage>
        <taxon>Bacteria</taxon>
        <taxon>Pseudomonadati</taxon>
        <taxon>Pseudomonadota</taxon>
        <taxon>Gammaproteobacteria</taxon>
        <taxon>Enterobacterales</taxon>
        <taxon>Enterobacteriaceae</taxon>
        <taxon>Candidatus Tachikawaea</taxon>
    </lineage>
</organism>
<keyword evidence="4 11" id="KW-0662">Pyridine nucleotide biosynthesis</keyword>
<dbReference type="AlphaFoldDB" id="A0A090AQ75"/>
<dbReference type="UniPathway" id="UPA00253">
    <property type="reaction ID" value="UER00332"/>
</dbReference>
<dbReference type="SUPFAM" id="SSF52374">
    <property type="entry name" value="Nucleotidylyl transferase"/>
    <property type="match status" value="1"/>
</dbReference>
<evidence type="ECO:0000256" key="5">
    <source>
        <dbReference type="ARBA" id="ARBA00022679"/>
    </source>
</evidence>
<dbReference type="InterPro" id="IPR005248">
    <property type="entry name" value="NadD/NMNAT"/>
</dbReference>
<accession>A0A090AQ75</accession>
<name>A0A090AQ75_9ENTR</name>
<reference evidence="13 14" key="2">
    <citation type="journal article" date="2014" name="Curr. Biol.">
        <title>Symbiont-Supplemented Maternal Investment Underpinning Host's Ecological Adaptation.</title>
        <authorList>
            <person name="Kaiwa N."/>
            <person name="Hosokawa T."/>
            <person name="Nikoh N."/>
            <person name="Tanahashi M."/>
            <person name="Moriyama M."/>
            <person name="Meng X.Y."/>
            <person name="Maeda T."/>
            <person name="Yamaguchi K."/>
            <person name="Shigenobu S."/>
            <person name="Ito M."/>
            <person name="Fukatsu T."/>
        </authorList>
    </citation>
    <scope>NUCLEOTIDE SEQUENCE [LARGE SCALE GENOMIC DNA]</scope>
    <source>
        <strain evidence="13 14">UwTKB</strain>
    </source>
</reference>
<keyword evidence="14" id="KW-1185">Reference proteome</keyword>
<keyword evidence="6 11" id="KW-0548">Nucleotidyltransferase</keyword>
<dbReference type="RefSeq" id="WP_041062758.1">
    <property type="nucleotide sequence ID" value="NZ_AP014521.1"/>
</dbReference>
<comment type="catalytic activity">
    <reaction evidence="10 11">
        <text>nicotinate beta-D-ribonucleotide + ATP + H(+) = deamido-NAD(+) + diphosphate</text>
        <dbReference type="Rhea" id="RHEA:22860"/>
        <dbReference type="ChEBI" id="CHEBI:15378"/>
        <dbReference type="ChEBI" id="CHEBI:30616"/>
        <dbReference type="ChEBI" id="CHEBI:33019"/>
        <dbReference type="ChEBI" id="CHEBI:57502"/>
        <dbReference type="ChEBI" id="CHEBI:58437"/>
        <dbReference type="EC" id="2.7.7.18"/>
    </reaction>
</comment>
<proteinExistence type="inferred from homology"/>
<evidence type="ECO:0000256" key="3">
    <source>
        <dbReference type="ARBA" id="ARBA00009014"/>
    </source>
</evidence>
<evidence type="ECO:0000256" key="8">
    <source>
        <dbReference type="ARBA" id="ARBA00022840"/>
    </source>
</evidence>
<evidence type="ECO:0000256" key="9">
    <source>
        <dbReference type="ARBA" id="ARBA00023027"/>
    </source>
</evidence>
<dbReference type="STRING" id="1410383.TGUWTKB_2530"/>
<evidence type="ECO:0000256" key="7">
    <source>
        <dbReference type="ARBA" id="ARBA00022741"/>
    </source>
</evidence>
<evidence type="ECO:0000256" key="11">
    <source>
        <dbReference type="HAMAP-Rule" id="MF_00244"/>
    </source>
</evidence>
<reference evidence="14" key="1">
    <citation type="submission" date="2013-11" db="EMBL/GenBank/DDBJ databases">
        <title>Symbiont-containing voluminous jelly as an extraordinary maternal gift for overwintering insect nymphs.</title>
        <authorList>
            <person name="Kaiwa N."/>
            <person name="Hosokawa T."/>
            <person name="Nikoh N."/>
            <person name="Meng X.Y."/>
            <person name="Tanahashi M."/>
            <person name="Moriyama M."/>
            <person name="Maeda T."/>
            <person name="Yamaguchi K."/>
            <person name="Shigenobu S."/>
            <person name="Ito M."/>
            <person name="Fukatsu T."/>
        </authorList>
    </citation>
    <scope>NUCLEOTIDE SEQUENCE [LARGE SCALE GENOMIC DNA]</scope>
    <source>
        <strain evidence="14">UwTKB</strain>
    </source>
</reference>
<comment type="pathway">
    <text evidence="2 11">Cofactor biosynthesis; NAD(+) biosynthesis; deamido-NAD(+) from nicotinate D-ribonucleotide: step 1/1.</text>
</comment>
<evidence type="ECO:0000259" key="12">
    <source>
        <dbReference type="Pfam" id="PF01467"/>
    </source>
</evidence>
<comment type="similarity">
    <text evidence="3 11">Belongs to the NadD family.</text>
</comment>
<dbReference type="OrthoDB" id="5295945at2"/>
<dbReference type="GO" id="GO:0004515">
    <property type="term" value="F:nicotinate-nucleotide adenylyltransferase activity"/>
    <property type="evidence" value="ECO:0007669"/>
    <property type="project" value="UniProtKB-UniRule"/>
</dbReference>
<dbReference type="Proteomes" id="UP000031627">
    <property type="component" value="Chromosome"/>
</dbReference>
<keyword evidence="9 11" id="KW-0520">NAD</keyword>
<dbReference type="HAMAP" id="MF_00244">
    <property type="entry name" value="NaMN_adenylyltr"/>
    <property type="match status" value="1"/>
</dbReference>
<evidence type="ECO:0000313" key="14">
    <source>
        <dbReference type="Proteomes" id="UP000031627"/>
    </source>
</evidence>
<sequence length="215" mass="25607">MLNFYAFFGGTFDPIHYGHINSVKALANELTIKKITFLPNHLPSHRIPSKTPSYHRLKMLKYAIDNDPLFDIDFREFEINHVCQTVKILKKIRMELGKKTSIAFIIGKDALFDIHLWYKWQDLLKLCHLLVCPRLNFSHKNYEHSTKIWIDKNRIYNKDIIFNKSHGYIWFSKIPLYNISSTDIRLRINQKISCKNLLPDNIIQYIDRFNLYCNS</sequence>
<keyword evidence="7 11" id="KW-0547">Nucleotide-binding</keyword>
<dbReference type="NCBIfam" id="NF000839">
    <property type="entry name" value="PRK00071.1-1"/>
    <property type="match status" value="1"/>
</dbReference>
<dbReference type="GO" id="GO:0005524">
    <property type="term" value="F:ATP binding"/>
    <property type="evidence" value="ECO:0007669"/>
    <property type="project" value="UniProtKB-KW"/>
</dbReference>
<evidence type="ECO:0000256" key="2">
    <source>
        <dbReference type="ARBA" id="ARBA00005019"/>
    </source>
</evidence>
<comment type="function">
    <text evidence="1 11">Catalyzes the reversible adenylation of nicotinate mononucleotide (NaMN) to nicotinic acid adenine dinucleotide (NaAD).</text>
</comment>
<evidence type="ECO:0000256" key="10">
    <source>
        <dbReference type="ARBA" id="ARBA00048721"/>
    </source>
</evidence>
<dbReference type="NCBIfam" id="TIGR00482">
    <property type="entry name" value="nicotinate (nicotinamide) nucleotide adenylyltransferase"/>
    <property type="match status" value="1"/>
</dbReference>
<evidence type="ECO:0000256" key="6">
    <source>
        <dbReference type="ARBA" id="ARBA00022695"/>
    </source>
</evidence>
<gene>
    <name evidence="11 13" type="primary">nadD</name>
    <name evidence="13" type="ORF">TGUWTKB_2530</name>
</gene>
<dbReference type="KEGG" id="sbw:TGUWTKB_2530"/>
<dbReference type="PANTHER" id="PTHR39321">
    <property type="entry name" value="NICOTINATE-NUCLEOTIDE ADENYLYLTRANSFERASE-RELATED"/>
    <property type="match status" value="1"/>
</dbReference>
<protein>
    <recommendedName>
        <fullName evidence="11">Probable nicotinate-nucleotide adenylyltransferase</fullName>
        <ecNumber evidence="11">2.7.7.18</ecNumber>
    </recommendedName>
    <alternativeName>
        <fullName evidence="11">Deamido-NAD(+) diphosphorylase</fullName>
    </alternativeName>
    <alternativeName>
        <fullName evidence="11">Deamido-NAD(+) pyrophosphorylase</fullName>
    </alternativeName>
    <alternativeName>
        <fullName evidence="11">Nicotinate mononucleotide adenylyltransferase</fullName>
        <shortName evidence="11">NaMN adenylyltransferase</shortName>
    </alternativeName>
</protein>
<dbReference type="Pfam" id="PF01467">
    <property type="entry name" value="CTP_transf_like"/>
    <property type="match status" value="1"/>
</dbReference>
<dbReference type="InterPro" id="IPR014729">
    <property type="entry name" value="Rossmann-like_a/b/a_fold"/>
</dbReference>
<dbReference type="GO" id="GO:0009435">
    <property type="term" value="P:NAD+ biosynthetic process"/>
    <property type="evidence" value="ECO:0007669"/>
    <property type="project" value="UniProtKB-UniRule"/>
</dbReference>
<dbReference type="Gene3D" id="3.40.50.620">
    <property type="entry name" value="HUPs"/>
    <property type="match status" value="1"/>
</dbReference>
<keyword evidence="8 11" id="KW-0067">ATP-binding</keyword>
<dbReference type="CDD" id="cd02165">
    <property type="entry name" value="NMNAT"/>
    <property type="match status" value="1"/>
</dbReference>
<evidence type="ECO:0000256" key="1">
    <source>
        <dbReference type="ARBA" id="ARBA00002324"/>
    </source>
</evidence>
<dbReference type="PANTHER" id="PTHR39321:SF3">
    <property type="entry name" value="PHOSPHOPANTETHEINE ADENYLYLTRANSFERASE"/>
    <property type="match status" value="1"/>
</dbReference>